<protein>
    <submittedName>
        <fullName evidence="2">Ca-activated chloride channel family protein</fullName>
    </submittedName>
</protein>
<reference evidence="2 3" key="1">
    <citation type="submission" date="2017-04" db="EMBL/GenBank/DDBJ databases">
        <authorList>
            <person name="Afonso C.L."/>
            <person name="Miller P.J."/>
            <person name="Scott M.A."/>
            <person name="Spackman E."/>
            <person name="Goraichik I."/>
            <person name="Dimitrov K.M."/>
            <person name="Suarez D.L."/>
            <person name="Swayne D.E."/>
        </authorList>
    </citation>
    <scope>NUCLEOTIDE SEQUENCE [LARGE SCALE GENOMIC DNA]</scope>
    <source>
        <strain evidence="2 3">USBA 355</strain>
    </source>
</reference>
<keyword evidence="3" id="KW-1185">Reference proteome</keyword>
<dbReference type="STRING" id="560819.SAMN05428998_11875"/>
<proteinExistence type="predicted"/>
<dbReference type="EMBL" id="FWZX01000018">
    <property type="protein sequence ID" value="SMF51860.1"/>
    <property type="molecule type" value="Genomic_DNA"/>
</dbReference>
<dbReference type="RefSeq" id="WP_085124457.1">
    <property type="nucleotide sequence ID" value="NZ_FWZX01000018.1"/>
</dbReference>
<dbReference type="SUPFAM" id="SSF53300">
    <property type="entry name" value="vWA-like"/>
    <property type="match status" value="1"/>
</dbReference>
<dbReference type="Gene3D" id="3.40.50.410">
    <property type="entry name" value="von Willebrand factor, type A domain"/>
    <property type="match status" value="1"/>
</dbReference>
<dbReference type="InterPro" id="IPR036465">
    <property type="entry name" value="vWFA_dom_sf"/>
</dbReference>
<dbReference type="InterPro" id="IPR002035">
    <property type="entry name" value="VWF_A"/>
</dbReference>
<organism evidence="2 3">
    <name type="scientific">Tistlia consotensis USBA 355</name>
    <dbReference type="NCBI Taxonomy" id="560819"/>
    <lineage>
        <taxon>Bacteria</taxon>
        <taxon>Pseudomonadati</taxon>
        <taxon>Pseudomonadota</taxon>
        <taxon>Alphaproteobacteria</taxon>
        <taxon>Rhodospirillales</taxon>
        <taxon>Rhodovibrionaceae</taxon>
        <taxon>Tistlia</taxon>
    </lineage>
</organism>
<gene>
    <name evidence="2" type="ORF">SAMN05428998_11875</name>
</gene>
<dbReference type="Proteomes" id="UP000192917">
    <property type="component" value="Unassembled WGS sequence"/>
</dbReference>
<sequence>MIELGGIALLRPAWLLALPAVALLALLSARRAGLLGGWDRAVDPALMAALRRLGRVVPGRGGHDWLPAVAAALIALALSGPARETRDAPAFRNLDGIVLVLDLSRSVAESGYLPEALAAARLVAERSGARPLALVVYAGDAYLASAFTTDAEALGTTIAVLDGATVPDAGSRPDRALALAGRTLRQADIVAGDVVLVTDGGGLDEAARQEVGKIVAAGGRVSTLFVPPAPDPAGGPLPDRRQLDALAALGEGLGGSVDHPLELAEALGGEQASRIAQNDLSALFWRDWGRYLLLAALLPALALFRRRA</sequence>
<dbReference type="AlphaFoldDB" id="A0A1Y6C8T9"/>
<evidence type="ECO:0000259" key="1">
    <source>
        <dbReference type="Pfam" id="PF13519"/>
    </source>
</evidence>
<evidence type="ECO:0000313" key="2">
    <source>
        <dbReference type="EMBL" id="SMF51860.1"/>
    </source>
</evidence>
<dbReference type="Pfam" id="PF13519">
    <property type="entry name" value="VWA_2"/>
    <property type="match status" value="1"/>
</dbReference>
<accession>A0A1Y6C8T9</accession>
<evidence type="ECO:0000313" key="3">
    <source>
        <dbReference type="Proteomes" id="UP000192917"/>
    </source>
</evidence>
<name>A0A1Y6C8T9_9PROT</name>
<feature type="domain" description="VWFA" evidence="1">
    <location>
        <begin position="97"/>
        <end position="200"/>
    </location>
</feature>